<dbReference type="SMART" id="SM00382">
    <property type="entry name" value="AAA"/>
    <property type="match status" value="1"/>
</dbReference>
<dbReference type="OrthoDB" id="9770415at2"/>
<reference evidence="12 13" key="1">
    <citation type="submission" date="2018-06" db="EMBL/GenBank/DDBJ databases">
        <title>Genomic Encyclopedia of Type Strains, Phase IV (KMG-IV): sequencing the most valuable type-strain genomes for metagenomic binning, comparative biology and taxonomic classification.</title>
        <authorList>
            <person name="Goeker M."/>
        </authorList>
    </citation>
    <scope>NUCLEOTIDE SEQUENCE [LARGE SCALE GENOMIC DNA]</scope>
    <source>
        <strain evidence="12 13">DSM 5</strain>
    </source>
</reference>
<evidence type="ECO:0000256" key="4">
    <source>
        <dbReference type="ARBA" id="ARBA00022692"/>
    </source>
</evidence>
<comment type="caution">
    <text evidence="12">The sequence shown here is derived from an EMBL/GenBank/DDBJ whole genome shotgun (WGS) entry which is preliminary data.</text>
</comment>
<feature type="transmembrane region" description="Helical" evidence="9">
    <location>
        <begin position="154"/>
        <end position="173"/>
    </location>
</feature>
<dbReference type="RefSeq" id="WP_111439219.1">
    <property type="nucleotide sequence ID" value="NZ_QKZI01000002.1"/>
</dbReference>
<proteinExistence type="predicted"/>
<evidence type="ECO:0000256" key="8">
    <source>
        <dbReference type="ARBA" id="ARBA00023136"/>
    </source>
</evidence>
<evidence type="ECO:0000259" key="10">
    <source>
        <dbReference type="PROSITE" id="PS50893"/>
    </source>
</evidence>
<dbReference type="InterPro" id="IPR036640">
    <property type="entry name" value="ABC1_TM_sf"/>
</dbReference>
<evidence type="ECO:0000256" key="5">
    <source>
        <dbReference type="ARBA" id="ARBA00022741"/>
    </source>
</evidence>
<dbReference type="Proteomes" id="UP000248646">
    <property type="component" value="Unassembled WGS sequence"/>
</dbReference>
<keyword evidence="4 9" id="KW-0812">Transmembrane</keyword>
<dbReference type="SUPFAM" id="SSF52540">
    <property type="entry name" value="P-loop containing nucleoside triphosphate hydrolases"/>
    <property type="match status" value="1"/>
</dbReference>
<gene>
    <name evidence="12" type="ORF">C7437_102238</name>
</gene>
<feature type="transmembrane region" description="Helical" evidence="9">
    <location>
        <begin position="126"/>
        <end position="148"/>
    </location>
</feature>
<feature type="transmembrane region" description="Helical" evidence="9">
    <location>
        <begin position="238"/>
        <end position="258"/>
    </location>
</feature>
<keyword evidence="6 12" id="KW-0067">ATP-binding</keyword>
<dbReference type="GO" id="GO:0005524">
    <property type="term" value="F:ATP binding"/>
    <property type="evidence" value="ECO:0007669"/>
    <property type="project" value="UniProtKB-KW"/>
</dbReference>
<dbReference type="Pfam" id="PF00664">
    <property type="entry name" value="ABC_membrane"/>
    <property type="match status" value="1"/>
</dbReference>
<dbReference type="InterPro" id="IPR011527">
    <property type="entry name" value="ABC1_TM_dom"/>
</dbReference>
<feature type="transmembrane region" description="Helical" evidence="9">
    <location>
        <begin position="278"/>
        <end position="296"/>
    </location>
</feature>
<feature type="domain" description="ABC transmembrane type-1" evidence="11">
    <location>
        <begin position="16"/>
        <end position="298"/>
    </location>
</feature>
<evidence type="ECO:0000256" key="3">
    <source>
        <dbReference type="ARBA" id="ARBA00022475"/>
    </source>
</evidence>
<name>A0A2W7N382_9BACI</name>
<dbReference type="AlphaFoldDB" id="A0A2W7N382"/>
<evidence type="ECO:0000313" key="13">
    <source>
        <dbReference type="Proteomes" id="UP000248646"/>
    </source>
</evidence>
<evidence type="ECO:0000313" key="12">
    <source>
        <dbReference type="EMBL" id="PZX05774.1"/>
    </source>
</evidence>
<evidence type="ECO:0000259" key="11">
    <source>
        <dbReference type="PROSITE" id="PS50929"/>
    </source>
</evidence>
<dbReference type="FunFam" id="3.40.50.300:FF:000221">
    <property type="entry name" value="Multidrug ABC transporter ATP-binding protein"/>
    <property type="match status" value="1"/>
</dbReference>
<dbReference type="InterPro" id="IPR017871">
    <property type="entry name" value="ABC_transporter-like_CS"/>
</dbReference>
<dbReference type="PROSITE" id="PS00211">
    <property type="entry name" value="ABC_TRANSPORTER_1"/>
    <property type="match status" value="1"/>
</dbReference>
<dbReference type="PROSITE" id="PS50893">
    <property type="entry name" value="ABC_TRANSPORTER_2"/>
    <property type="match status" value="1"/>
</dbReference>
<dbReference type="InterPro" id="IPR003439">
    <property type="entry name" value="ABC_transporter-like_ATP-bd"/>
</dbReference>
<feature type="transmembrane region" description="Helical" evidence="9">
    <location>
        <begin position="12"/>
        <end position="31"/>
    </location>
</feature>
<keyword evidence="5" id="KW-0547">Nucleotide-binding</keyword>
<dbReference type="GO" id="GO:0015421">
    <property type="term" value="F:ABC-type oligopeptide transporter activity"/>
    <property type="evidence" value="ECO:0007669"/>
    <property type="project" value="TreeGrafter"/>
</dbReference>
<evidence type="ECO:0000256" key="7">
    <source>
        <dbReference type="ARBA" id="ARBA00022989"/>
    </source>
</evidence>
<accession>A0A2W7N382</accession>
<dbReference type="SUPFAM" id="SSF90123">
    <property type="entry name" value="ABC transporter transmembrane region"/>
    <property type="match status" value="1"/>
</dbReference>
<keyword evidence="8 9" id="KW-0472">Membrane</keyword>
<dbReference type="InterPro" id="IPR027417">
    <property type="entry name" value="P-loop_NTPase"/>
</dbReference>
<protein>
    <submittedName>
        <fullName evidence="12">ATP-binding cassette subfamily B protein</fullName>
    </submittedName>
</protein>
<dbReference type="GO" id="GO:0005886">
    <property type="term" value="C:plasma membrane"/>
    <property type="evidence" value="ECO:0007669"/>
    <property type="project" value="UniProtKB-SubCell"/>
</dbReference>
<keyword evidence="13" id="KW-1185">Reference proteome</keyword>
<dbReference type="Gene3D" id="1.20.1560.10">
    <property type="entry name" value="ABC transporter type 1, transmembrane domain"/>
    <property type="match status" value="1"/>
</dbReference>
<dbReference type="EMBL" id="QKZI01000002">
    <property type="protein sequence ID" value="PZX05774.1"/>
    <property type="molecule type" value="Genomic_DNA"/>
</dbReference>
<organism evidence="12 13">
    <name type="scientific">Psychrobacillus insolitus</name>
    <dbReference type="NCBI Taxonomy" id="1461"/>
    <lineage>
        <taxon>Bacteria</taxon>
        <taxon>Bacillati</taxon>
        <taxon>Bacillota</taxon>
        <taxon>Bacilli</taxon>
        <taxon>Bacillales</taxon>
        <taxon>Bacillaceae</taxon>
        <taxon>Psychrobacillus</taxon>
    </lineage>
</organism>
<keyword evidence="7 9" id="KW-1133">Transmembrane helix</keyword>
<dbReference type="CDD" id="cd18548">
    <property type="entry name" value="ABC_6TM_Tm287_like"/>
    <property type="match status" value="1"/>
</dbReference>
<evidence type="ECO:0000256" key="1">
    <source>
        <dbReference type="ARBA" id="ARBA00004651"/>
    </source>
</evidence>
<dbReference type="Pfam" id="PF00005">
    <property type="entry name" value="ABC_tran"/>
    <property type="match status" value="1"/>
</dbReference>
<evidence type="ECO:0000256" key="9">
    <source>
        <dbReference type="SAM" id="Phobius"/>
    </source>
</evidence>
<dbReference type="InterPro" id="IPR039421">
    <property type="entry name" value="Type_1_exporter"/>
</dbReference>
<keyword evidence="2" id="KW-0813">Transport</keyword>
<sequence length="578" mass="64500">MKTVFSFLSPYKWLVVTALFFMLIELSVELIQPLLIKIIIDDGIVAGDQQTILFWGSIMLGLSLLAFIAGIINTFIASHAVQSYGFDIRQALFKKVQSFTMATFIKFPTASLITRLTNDVTMTQNVIFMGLRIMLRAPLIVVGSIIMAFFVQPYLALFLVISAPFLVIFLYIMSRKGMTLFGKVQRSVDRVTRKIQENLQAVRLIKAYLRGNYESNRFSTVAATLKTDNVKAFRIMEFILPVLLFVMNVSLMAVLWFGAKEMQTGDVQIGELVAIVNYAMRMTGAFSMFSFIIIFFSRAKASADRMEEVLLEEDGIEEIDGNSHITAPNSGEIEFRHVSFHYPTTDIPVLKDVSFTIKSGSKLAIMGATGSGKSTLLNLIPRFFDATKGEILVDGVNVKEWQLMELRKVIGLVPQQSILFTGSIEENLRFGDSTVDGELLKEAAKQAQIHHSIEQFPDQYNTRVGQKGVNLSGGQKQRLSIARALVRKPTILLLDDSTSALDVSTENALWQALEDEKSTMLVITQKIRTAKGADQILLLEEGKVSAYGTHAQLLESSSLYKEIAKSQQEGDDYVELHS</sequence>
<evidence type="ECO:0000256" key="6">
    <source>
        <dbReference type="ARBA" id="ARBA00022840"/>
    </source>
</evidence>
<dbReference type="PANTHER" id="PTHR43394:SF1">
    <property type="entry name" value="ATP-BINDING CASSETTE SUB-FAMILY B MEMBER 10, MITOCHONDRIAL"/>
    <property type="match status" value="1"/>
</dbReference>
<feature type="domain" description="ABC transporter" evidence="10">
    <location>
        <begin position="333"/>
        <end position="566"/>
    </location>
</feature>
<feature type="transmembrane region" description="Helical" evidence="9">
    <location>
        <begin position="52"/>
        <end position="76"/>
    </location>
</feature>
<comment type="subcellular location">
    <subcellularLocation>
        <location evidence="1">Cell membrane</location>
        <topology evidence="1">Multi-pass membrane protein</topology>
    </subcellularLocation>
</comment>
<keyword evidence="3" id="KW-1003">Cell membrane</keyword>
<dbReference type="GO" id="GO:0016887">
    <property type="term" value="F:ATP hydrolysis activity"/>
    <property type="evidence" value="ECO:0007669"/>
    <property type="project" value="InterPro"/>
</dbReference>
<dbReference type="InterPro" id="IPR003593">
    <property type="entry name" value="AAA+_ATPase"/>
</dbReference>
<evidence type="ECO:0000256" key="2">
    <source>
        <dbReference type="ARBA" id="ARBA00022448"/>
    </source>
</evidence>
<dbReference type="Gene3D" id="3.40.50.300">
    <property type="entry name" value="P-loop containing nucleotide triphosphate hydrolases"/>
    <property type="match status" value="1"/>
</dbReference>
<dbReference type="PANTHER" id="PTHR43394">
    <property type="entry name" value="ATP-DEPENDENT PERMEASE MDL1, MITOCHONDRIAL"/>
    <property type="match status" value="1"/>
</dbReference>
<dbReference type="PROSITE" id="PS50929">
    <property type="entry name" value="ABC_TM1F"/>
    <property type="match status" value="1"/>
</dbReference>